<dbReference type="GO" id="GO:0003677">
    <property type="term" value="F:DNA binding"/>
    <property type="evidence" value="ECO:0007669"/>
    <property type="project" value="InterPro"/>
</dbReference>
<sequence>MITVYKLDRIGRATAHFASITADLTYRGIHIRSTSDGPADADQKDDAPDARDLR</sequence>
<dbReference type="Gene3D" id="3.40.50.1390">
    <property type="entry name" value="Resolvase, N-terminal catalytic domain"/>
    <property type="match status" value="1"/>
</dbReference>
<evidence type="ECO:0000259" key="2">
    <source>
        <dbReference type="PROSITE" id="PS51736"/>
    </source>
</evidence>
<evidence type="ECO:0000313" key="4">
    <source>
        <dbReference type="Proteomes" id="UP000436027"/>
    </source>
</evidence>
<dbReference type="GO" id="GO:0000150">
    <property type="term" value="F:DNA strand exchange activity"/>
    <property type="evidence" value="ECO:0007669"/>
    <property type="project" value="InterPro"/>
</dbReference>
<comment type="caution">
    <text evidence="3">The sequence shown here is derived from an EMBL/GenBank/DDBJ whole genome shotgun (WGS) entry which is preliminary data.</text>
</comment>
<accession>A0AAD3X622</accession>
<feature type="compositionally biased region" description="Basic and acidic residues" evidence="1">
    <location>
        <begin position="41"/>
        <end position="54"/>
    </location>
</feature>
<gene>
    <name evidence="3" type="ORF">F6W70_05660</name>
</gene>
<dbReference type="Pfam" id="PF00239">
    <property type="entry name" value="Resolvase"/>
    <property type="match status" value="1"/>
</dbReference>
<feature type="domain" description="Resolvase/invertase-type recombinase catalytic" evidence="2">
    <location>
        <begin position="1"/>
        <end position="54"/>
    </location>
</feature>
<protein>
    <recommendedName>
        <fullName evidence="2">Resolvase/invertase-type recombinase catalytic domain-containing protein</fullName>
    </recommendedName>
</protein>
<feature type="region of interest" description="Disordered" evidence="1">
    <location>
        <begin position="32"/>
        <end position="54"/>
    </location>
</feature>
<dbReference type="SUPFAM" id="SSF53041">
    <property type="entry name" value="Resolvase-like"/>
    <property type="match status" value="1"/>
</dbReference>
<dbReference type="PROSITE" id="PS51736">
    <property type="entry name" value="RECOMBINASES_3"/>
    <property type="match status" value="1"/>
</dbReference>
<organism evidence="3 4">
    <name type="scientific">Microbacterium maritypicum</name>
    <name type="common">Microbacterium liquefaciens</name>
    <dbReference type="NCBI Taxonomy" id="33918"/>
    <lineage>
        <taxon>Bacteria</taxon>
        <taxon>Bacillati</taxon>
        <taxon>Actinomycetota</taxon>
        <taxon>Actinomycetes</taxon>
        <taxon>Micrococcales</taxon>
        <taxon>Microbacteriaceae</taxon>
        <taxon>Microbacterium</taxon>
    </lineage>
</organism>
<reference evidence="3 4" key="1">
    <citation type="submission" date="2019-09" db="EMBL/GenBank/DDBJ databases">
        <title>Whole genome sequencing of Microbacterium maritypicum.</title>
        <authorList>
            <person name="Lenchi N."/>
        </authorList>
    </citation>
    <scope>NUCLEOTIDE SEQUENCE [LARGE SCALE GENOMIC DNA]</scope>
    <source>
        <strain evidence="3 4">DSM 12512</strain>
    </source>
</reference>
<dbReference type="EMBL" id="WAAQ01000001">
    <property type="protein sequence ID" value="KAB1887909.1"/>
    <property type="molecule type" value="Genomic_DNA"/>
</dbReference>
<dbReference type="AlphaFoldDB" id="A0AAD3X622"/>
<name>A0AAD3X622_MICMQ</name>
<evidence type="ECO:0000256" key="1">
    <source>
        <dbReference type="SAM" id="MobiDB-lite"/>
    </source>
</evidence>
<dbReference type="Proteomes" id="UP000436027">
    <property type="component" value="Unassembled WGS sequence"/>
</dbReference>
<dbReference type="InterPro" id="IPR006119">
    <property type="entry name" value="Resolv_N"/>
</dbReference>
<dbReference type="InterPro" id="IPR036162">
    <property type="entry name" value="Resolvase-like_N_sf"/>
</dbReference>
<proteinExistence type="predicted"/>
<evidence type="ECO:0000313" key="3">
    <source>
        <dbReference type="EMBL" id="KAB1887909.1"/>
    </source>
</evidence>